<dbReference type="SUPFAM" id="SSF63829">
    <property type="entry name" value="Calcium-dependent phosphotriesterase"/>
    <property type="match status" value="1"/>
</dbReference>
<dbReference type="AlphaFoldDB" id="A0A5R8WVR4"/>
<feature type="domain" description="Secretion system C-terminal sorting" evidence="2">
    <location>
        <begin position="783"/>
        <end position="854"/>
    </location>
</feature>
<accession>A0A5R8WVR4</accession>
<dbReference type="InterPro" id="IPR026444">
    <property type="entry name" value="Secre_tail"/>
</dbReference>
<dbReference type="SUPFAM" id="SSF101898">
    <property type="entry name" value="NHL repeat"/>
    <property type="match status" value="1"/>
</dbReference>
<dbReference type="InterPro" id="IPR013431">
    <property type="entry name" value="Delta_60_rpt"/>
</dbReference>
<dbReference type="EMBL" id="VAJM01000001">
    <property type="protein sequence ID" value="TLM96607.1"/>
    <property type="molecule type" value="Genomic_DNA"/>
</dbReference>
<dbReference type="OrthoDB" id="9805017at2"/>
<evidence type="ECO:0000313" key="3">
    <source>
        <dbReference type="EMBL" id="TLM96607.1"/>
    </source>
</evidence>
<evidence type="ECO:0000259" key="2">
    <source>
        <dbReference type="Pfam" id="PF18962"/>
    </source>
</evidence>
<sequence>MRKNFTLVLALCGGLLLQSGTALRAQSLDPDFLPTVLKAPMVSTLQSGVNTLAVQADGKILAAGGFDFVGGTLTGKLQRFNTDGTVDATFNAGTGANGFISAVAVQPDGKILVAGGFNTFNGAVDANLVRLNANGSLDATFSSIGAGVPRQPMSLALQPDGKLLVGGISTDLAGLSSPSVVRLNANGTKDTGFNPGTGADGGFVRTLTLQPDGKILAGGSFSTFNGQTANSLVRLNANGSVDATFAASNQLLNGSTQAVLRQASGKLLVAGSFFTNNASLRLLRLLPDGSPDNTFTPGTGPNGLVISMKELSSGAVLLGGSFAQYDGVARGRLARISPDGVLDAAFAPNTGANSSVLALATTSTGQVLIGGIFSQYNATDQTALARLSNSGSLDVGFSPLIEARGTVQQAFPLSNGQLLVGGNLSAINGTTLTGANTLPRRFNADGSLDASYAPAVSGSVLAALPGGGSYVLDNTAAVTVRRLLPGGTLDNGFATRTLASRYGTGTGNLGASLSGAALQPDGKVLLYGVFSSYDGVPRSSLVRLLADGSLDASFVPPASTSLPVNPNEFRRVTAVWVLPGGKILYQWAAYQGSLQQFLTRLNADGSVDNTFAIGTGPANASGALPTFAVLPQSDGKLLVWNTAFTSFSGQSAPYGLTRLTTTGAVDATFSGLTEYYTPRYVQADGKIVATTGSNALSNAGSQLVRLNADGSRDNGYAAVAVPSSIFTGDDVLTGVTQQPTDGKLILYGSFRYVAGQTRIGLARLTNTTLATQPAGKLPQPLTLYPNPAQQQVTVQLPAGAEQLRLLDLQGRLVQQRRLPARQAEANLNLTAVPAGLYLVQVVGAAGLYQQRVVVTH</sequence>
<feature type="chain" id="PRO_5024315425" evidence="1">
    <location>
        <begin position="25"/>
        <end position="856"/>
    </location>
</feature>
<name>A0A5R8WVR4_9BACT</name>
<evidence type="ECO:0000313" key="4">
    <source>
        <dbReference type="Proteomes" id="UP000305517"/>
    </source>
</evidence>
<protein>
    <submittedName>
        <fullName evidence="3">T9SS type A sorting domain-containing protein</fullName>
    </submittedName>
</protein>
<dbReference type="NCBIfam" id="TIGR02608">
    <property type="entry name" value="delta_60_rpt"/>
    <property type="match status" value="11"/>
</dbReference>
<feature type="signal peptide" evidence="1">
    <location>
        <begin position="1"/>
        <end position="24"/>
    </location>
</feature>
<dbReference type="NCBIfam" id="TIGR04183">
    <property type="entry name" value="Por_Secre_tail"/>
    <property type="match status" value="1"/>
</dbReference>
<dbReference type="Proteomes" id="UP000305517">
    <property type="component" value="Unassembled WGS sequence"/>
</dbReference>
<gene>
    <name evidence="3" type="ORF">FDY95_01025</name>
</gene>
<dbReference type="Gene3D" id="2.80.10.50">
    <property type="match status" value="6"/>
</dbReference>
<keyword evidence="1" id="KW-0732">Signal</keyword>
<dbReference type="Pfam" id="PF17164">
    <property type="entry name" value="DUF5122"/>
    <property type="match status" value="11"/>
</dbReference>
<comment type="caution">
    <text evidence="3">The sequence shown here is derived from an EMBL/GenBank/DDBJ whole genome shotgun (WGS) entry which is preliminary data.</text>
</comment>
<evidence type="ECO:0000256" key="1">
    <source>
        <dbReference type="SAM" id="SignalP"/>
    </source>
</evidence>
<keyword evidence="4" id="KW-1185">Reference proteome</keyword>
<proteinExistence type="predicted"/>
<reference evidence="3 4" key="1">
    <citation type="submission" date="2019-05" db="EMBL/GenBank/DDBJ databases">
        <title>Hymenobacter edaphi sp. nov., isolated from abandoned arsenic-contaminated farmland soil.</title>
        <authorList>
            <person name="Nie L."/>
        </authorList>
    </citation>
    <scope>NUCLEOTIDE SEQUENCE [LARGE SCALE GENOMIC DNA]</scope>
    <source>
        <strain evidence="3 4">1-3-3-8</strain>
    </source>
</reference>
<dbReference type="Pfam" id="PF18962">
    <property type="entry name" value="Por_Secre_tail"/>
    <property type="match status" value="1"/>
</dbReference>
<organism evidence="3 4">
    <name type="scientific">Hymenobacter jeollabukensis</name>
    <dbReference type="NCBI Taxonomy" id="2025313"/>
    <lineage>
        <taxon>Bacteria</taxon>
        <taxon>Pseudomonadati</taxon>
        <taxon>Bacteroidota</taxon>
        <taxon>Cytophagia</taxon>
        <taxon>Cytophagales</taxon>
        <taxon>Hymenobacteraceae</taxon>
        <taxon>Hymenobacter</taxon>
    </lineage>
</organism>